<evidence type="ECO:0000313" key="3">
    <source>
        <dbReference type="Proteomes" id="UP000077786"/>
    </source>
</evidence>
<dbReference type="GeneID" id="81475687"/>
<dbReference type="AlphaFoldDB" id="A0A1B6VPN9"/>
<proteinExistence type="predicted"/>
<evidence type="ECO:0000313" key="2">
    <source>
        <dbReference type="EMBL" id="OAJ69175.1"/>
    </source>
</evidence>
<dbReference type="Proteomes" id="UP000077786">
    <property type="component" value="Unassembled WGS sequence"/>
</dbReference>
<dbReference type="PATRIC" id="fig|38307.3.peg.241"/>
<feature type="compositionally biased region" description="Basic and acidic residues" evidence="1">
    <location>
        <begin position="161"/>
        <end position="175"/>
    </location>
</feature>
<dbReference type="EMBL" id="LUTU01000002">
    <property type="protein sequence ID" value="OAJ69175.1"/>
    <property type="molecule type" value="Genomic_DNA"/>
</dbReference>
<feature type="region of interest" description="Disordered" evidence="1">
    <location>
        <begin position="122"/>
        <end position="178"/>
    </location>
</feature>
<organism evidence="2 3">
    <name type="scientific">Gluconobacter cerinus</name>
    <dbReference type="NCBI Taxonomy" id="38307"/>
    <lineage>
        <taxon>Bacteria</taxon>
        <taxon>Pseudomonadati</taxon>
        <taxon>Pseudomonadota</taxon>
        <taxon>Alphaproteobacteria</taxon>
        <taxon>Acetobacterales</taxon>
        <taxon>Acetobacteraceae</taxon>
        <taxon>Gluconobacter</taxon>
    </lineage>
</organism>
<reference evidence="2 3" key="1">
    <citation type="submission" date="2016-03" db="EMBL/GenBank/DDBJ databases">
        <title>Draft genome sequence of Gluconobacter cerinus strain CECT 9110.</title>
        <authorList>
            <person name="Sainz F."/>
            <person name="Mas A."/>
            <person name="Torija M.J."/>
        </authorList>
    </citation>
    <scope>NUCLEOTIDE SEQUENCE [LARGE SCALE GENOMIC DNA]</scope>
    <source>
        <strain evidence="2 3">CECT 9110</strain>
    </source>
</reference>
<protein>
    <submittedName>
        <fullName evidence="2">Uncharacterized protein</fullName>
    </submittedName>
</protein>
<dbReference type="RefSeq" id="WP_064273029.1">
    <property type="nucleotide sequence ID" value="NZ_LUTU01000002.1"/>
</dbReference>
<gene>
    <name evidence="2" type="ORF">A0123_00229</name>
</gene>
<name>A0A1B6VPN9_9PROT</name>
<accession>A0A1B6VPN9</accession>
<dbReference type="OrthoDB" id="7278061at2"/>
<evidence type="ECO:0000256" key="1">
    <source>
        <dbReference type="SAM" id="MobiDB-lite"/>
    </source>
</evidence>
<comment type="caution">
    <text evidence="2">The sequence shown here is derived from an EMBL/GenBank/DDBJ whole genome shotgun (WGS) entry which is preliminary data.</text>
</comment>
<sequence length="193" mass="21906">MTNPLHDLKTSRNGKRALRDRASPLYRWLRTNMAEVADLRETGVATWKDILGAARLSGLNVEVSPRMANVISKQWYRLQNEAQGLPVDAKSDTSAVRPERILPPSKIAPDWRPDEIEAHWAEREEPVSVRPSELSSPEDATGQALVSAHPIRATPPVAIEDNEKIPQHSRDSLKRLREKIRARKEEKYRLTPD</sequence>